<sequence length="139" mass="15881">MPQRGTAPNFAEFTQQELAEKVIPILPDYCNRLCGVMISTCFAHRVGLTDKSVLRFAEYHFNPTPDLARQTDWSVEVRSEQCVVYELNIPKFVHEAGLVKQFLDILSSHLELYFTDSKVLLGHVLPPCFLTIRIEKTTP</sequence>
<gene>
    <name evidence="1" type="ORF">RAY_59</name>
</gene>
<dbReference type="EMBL" id="KU886224">
    <property type="protein sequence ID" value="ANH51840.1"/>
    <property type="molecule type" value="Genomic_DNA"/>
</dbReference>
<accession>A0A173GDZ6</accession>
<keyword evidence="2" id="KW-1185">Reference proteome</keyword>
<reference evidence="1 2" key="1">
    <citation type="submission" date="2016-03" db="EMBL/GenBank/DDBJ databases">
        <authorList>
            <person name="Sharma R."/>
            <person name="Esplin I.N.D."/>
            <person name="Berg J.A."/>
            <person name="Jensen G.L."/>
            <person name="Keele B.R."/>
            <person name="Ward M.E.H."/>
            <person name="Breakwell D.P."/>
            <person name="Hope S."/>
            <person name="Grose J.H."/>
        </authorList>
    </citation>
    <scope>NUCLEOTIDE SEQUENCE [LARGE SCALE GENOMIC DNA]</scope>
</reference>
<dbReference type="Proteomes" id="UP000222079">
    <property type="component" value="Segment"/>
</dbReference>
<protein>
    <submittedName>
        <fullName evidence="1">Uncharacterized protein</fullName>
    </submittedName>
</protein>
<name>A0A173GDZ6_9CAUD</name>
<proteinExistence type="predicted"/>
<organism evidence="1 2">
    <name type="scientific">Erwinia phage vB_EamM_RAY</name>
    <dbReference type="NCBI Taxonomy" id="1815987"/>
    <lineage>
        <taxon>Viruses</taxon>
        <taxon>Duplodnaviria</taxon>
        <taxon>Heunggongvirae</taxon>
        <taxon>Uroviricota</taxon>
        <taxon>Caudoviricetes</taxon>
        <taxon>Chimalliviridae</taxon>
        <taxon>Agricanvirus</taxon>
        <taxon>Agricanvirus ray</taxon>
    </lineage>
</organism>
<evidence type="ECO:0000313" key="2">
    <source>
        <dbReference type="Proteomes" id="UP000222079"/>
    </source>
</evidence>
<evidence type="ECO:0000313" key="1">
    <source>
        <dbReference type="EMBL" id="ANH51840.1"/>
    </source>
</evidence>